<dbReference type="RefSeq" id="WP_095957798.1">
    <property type="nucleotide sequence ID" value="NZ_CP022203.1"/>
</dbReference>
<evidence type="ECO:0008006" key="3">
    <source>
        <dbReference type="Google" id="ProtNLM"/>
    </source>
</evidence>
<gene>
    <name evidence="1" type="ORF">MYMAC_001822</name>
</gene>
<proteinExistence type="predicted"/>
<dbReference type="Proteomes" id="UP000217343">
    <property type="component" value="Chromosome"/>
</dbReference>
<organism evidence="1 2">
    <name type="scientific">Corallococcus macrosporus DSM 14697</name>
    <dbReference type="NCBI Taxonomy" id="1189310"/>
    <lineage>
        <taxon>Bacteria</taxon>
        <taxon>Pseudomonadati</taxon>
        <taxon>Myxococcota</taxon>
        <taxon>Myxococcia</taxon>
        <taxon>Myxococcales</taxon>
        <taxon>Cystobacterineae</taxon>
        <taxon>Myxococcaceae</taxon>
        <taxon>Corallococcus</taxon>
    </lineage>
</organism>
<name>A0A250JRH8_9BACT</name>
<protein>
    <recommendedName>
        <fullName evidence="3">Polymer-forming cytoskeletal protein</fullName>
    </recommendedName>
</protein>
<sequence length="121" mass="12504">MSADAVLPRAGLYERWAQERQGSIEPRAEGVLILGAWAPTEGPLSVIEGNVAVLGGDNRLRGVKVTGRLTSSANKFSSAFSDIASATIRGNGVTLLRSRLTAGQATVPSSSAVLVDDTGIP</sequence>
<evidence type="ECO:0000313" key="2">
    <source>
        <dbReference type="Proteomes" id="UP000217343"/>
    </source>
</evidence>
<dbReference type="OrthoDB" id="9966956at2"/>
<reference evidence="1 2" key="1">
    <citation type="submission" date="2017-06" db="EMBL/GenBank/DDBJ databases">
        <title>Sequencing and comparative analysis of myxobacterial genomes.</title>
        <authorList>
            <person name="Rupp O."/>
            <person name="Goesmann A."/>
            <person name="Sogaard-Andersen L."/>
        </authorList>
    </citation>
    <scope>NUCLEOTIDE SEQUENCE [LARGE SCALE GENOMIC DNA]</scope>
    <source>
        <strain evidence="1 2">DSM 14697</strain>
    </source>
</reference>
<keyword evidence="2" id="KW-1185">Reference proteome</keyword>
<dbReference type="KEGG" id="mmas:MYMAC_001822"/>
<dbReference type="EMBL" id="CP022203">
    <property type="protein sequence ID" value="ATB46230.1"/>
    <property type="molecule type" value="Genomic_DNA"/>
</dbReference>
<evidence type="ECO:0000313" key="1">
    <source>
        <dbReference type="EMBL" id="ATB46230.1"/>
    </source>
</evidence>
<accession>A0A250JRH8</accession>
<dbReference type="AlphaFoldDB" id="A0A250JRH8"/>